<gene>
    <name evidence="1" type="ORF">DSCA_11130</name>
</gene>
<dbReference type="Pfam" id="PF12059">
    <property type="entry name" value="DUF3540"/>
    <property type="match status" value="1"/>
</dbReference>
<dbReference type="RefSeq" id="WP_155315469.1">
    <property type="nucleotide sequence ID" value="NZ_AP021874.1"/>
</dbReference>
<evidence type="ECO:0000313" key="1">
    <source>
        <dbReference type="EMBL" id="BBO67183.1"/>
    </source>
</evidence>
<dbReference type="KEGG" id="dalk:DSCA_11130"/>
<accession>A0A5K7YF32</accession>
<protein>
    <recommendedName>
        <fullName evidence="3">DUF3540 domain-containing protein</fullName>
    </recommendedName>
</protein>
<sequence>MPRAATIVPLHHISPTIEPAVVKAPCDPEGCLRIRRADDTADRRARMALYPRPAMTPGDEVLTMTDAGGETYIVGILSCRPEDPQPADKIRLSDGSVARIEGAPDDESLKLYTRENELLVDYRSQTGTVKIHAPSGNLEFAADRGGIAFHAARDIRMDGHRVALNGRHDLHMGVQDPNGGAGPTLSMKTRKMALAAPVLDLTARRAQLFLQETRIAGKKMIGRVGDVRFIARKIESAADTVMARARNVYRTISELSQLKAGRQRTLIEKTSHMKARKTIMKSDQDFKVKAEKIHLG</sequence>
<dbReference type="AlphaFoldDB" id="A0A5K7YF32"/>
<evidence type="ECO:0000313" key="2">
    <source>
        <dbReference type="Proteomes" id="UP000427906"/>
    </source>
</evidence>
<proteinExistence type="predicted"/>
<dbReference type="Proteomes" id="UP000427906">
    <property type="component" value="Chromosome"/>
</dbReference>
<keyword evidence="2" id="KW-1185">Reference proteome</keyword>
<dbReference type="EMBL" id="AP021874">
    <property type="protein sequence ID" value="BBO67183.1"/>
    <property type="molecule type" value="Genomic_DNA"/>
</dbReference>
<evidence type="ECO:0008006" key="3">
    <source>
        <dbReference type="Google" id="ProtNLM"/>
    </source>
</evidence>
<reference evidence="1 2" key="1">
    <citation type="submission" date="2019-11" db="EMBL/GenBank/DDBJ databases">
        <title>Comparative genomics of hydrocarbon-degrading Desulfosarcina strains.</title>
        <authorList>
            <person name="Watanabe M."/>
            <person name="Kojima H."/>
            <person name="Fukui M."/>
        </authorList>
    </citation>
    <scope>NUCLEOTIDE SEQUENCE [LARGE SCALE GENOMIC DNA]</scope>
    <source>
        <strain evidence="1 2">PL12</strain>
    </source>
</reference>
<name>A0A5K7YF32_9BACT</name>
<dbReference type="InterPro" id="IPR021927">
    <property type="entry name" value="DUF3540"/>
</dbReference>
<organism evidence="1 2">
    <name type="scientific">Desulfosarcina alkanivorans</name>
    <dbReference type="NCBI Taxonomy" id="571177"/>
    <lineage>
        <taxon>Bacteria</taxon>
        <taxon>Pseudomonadati</taxon>
        <taxon>Thermodesulfobacteriota</taxon>
        <taxon>Desulfobacteria</taxon>
        <taxon>Desulfobacterales</taxon>
        <taxon>Desulfosarcinaceae</taxon>
        <taxon>Desulfosarcina</taxon>
    </lineage>
</organism>